<evidence type="ECO:0000313" key="3">
    <source>
        <dbReference type="Proteomes" id="UP001159405"/>
    </source>
</evidence>
<accession>A0ABN8NA99</accession>
<name>A0ABN8NA99_9CNID</name>
<dbReference type="PANTHER" id="PTHR47331">
    <property type="entry name" value="PHD-TYPE DOMAIN-CONTAINING PROTEIN"/>
    <property type="match status" value="1"/>
</dbReference>
<dbReference type="Proteomes" id="UP001159405">
    <property type="component" value="Unassembled WGS sequence"/>
</dbReference>
<gene>
    <name evidence="2" type="ORF">PLOB_00000759</name>
</gene>
<comment type="caution">
    <text evidence="2">The sequence shown here is derived from an EMBL/GenBank/DDBJ whole genome shotgun (WGS) entry which is preliminary data.</text>
</comment>
<sequence length="154" mass="17385">MWKVQLLNGISPTPFNGNPADFPFFKEQAHTHLESELLTDAQRLVSGPKLAYGDNMGLLNFAEKLNTSTKVLKGDVEREASVATNLRRIVNRLPNDLITKWQTENYEIVSRGGTARLKDIAKFVKRQASIRNDPVFGMQPQRGENRTNKSPQSF</sequence>
<proteinExistence type="predicted"/>
<dbReference type="EMBL" id="CALNXK010000010">
    <property type="protein sequence ID" value="CAH3042952.1"/>
    <property type="molecule type" value="Genomic_DNA"/>
</dbReference>
<protein>
    <submittedName>
        <fullName evidence="2">Uncharacterized protein</fullName>
    </submittedName>
</protein>
<evidence type="ECO:0000256" key="1">
    <source>
        <dbReference type="SAM" id="MobiDB-lite"/>
    </source>
</evidence>
<feature type="region of interest" description="Disordered" evidence="1">
    <location>
        <begin position="132"/>
        <end position="154"/>
    </location>
</feature>
<keyword evidence="3" id="KW-1185">Reference proteome</keyword>
<evidence type="ECO:0000313" key="2">
    <source>
        <dbReference type="EMBL" id="CAH3042952.1"/>
    </source>
</evidence>
<reference evidence="2 3" key="1">
    <citation type="submission" date="2022-05" db="EMBL/GenBank/DDBJ databases">
        <authorList>
            <consortium name="Genoscope - CEA"/>
            <person name="William W."/>
        </authorList>
    </citation>
    <scope>NUCLEOTIDE SEQUENCE [LARGE SCALE GENOMIC DNA]</scope>
</reference>
<organism evidence="2 3">
    <name type="scientific">Porites lobata</name>
    <dbReference type="NCBI Taxonomy" id="104759"/>
    <lineage>
        <taxon>Eukaryota</taxon>
        <taxon>Metazoa</taxon>
        <taxon>Cnidaria</taxon>
        <taxon>Anthozoa</taxon>
        <taxon>Hexacorallia</taxon>
        <taxon>Scleractinia</taxon>
        <taxon>Fungiina</taxon>
        <taxon>Poritidae</taxon>
        <taxon>Porites</taxon>
    </lineage>
</organism>